<feature type="transmembrane region" description="Helical" evidence="6">
    <location>
        <begin position="147"/>
        <end position="172"/>
    </location>
</feature>
<comment type="subcellular location">
    <subcellularLocation>
        <location evidence="1">Cell membrane</location>
        <topology evidence="1">Multi-pass membrane protein</topology>
    </subcellularLocation>
</comment>
<feature type="transmembrane region" description="Helical" evidence="6">
    <location>
        <begin position="395"/>
        <end position="416"/>
    </location>
</feature>
<dbReference type="InterPro" id="IPR011701">
    <property type="entry name" value="MFS"/>
</dbReference>
<dbReference type="InterPro" id="IPR050327">
    <property type="entry name" value="Proton-linked_MCT"/>
</dbReference>
<dbReference type="InterPro" id="IPR036259">
    <property type="entry name" value="MFS_trans_sf"/>
</dbReference>
<feature type="transmembrane region" description="Helical" evidence="6">
    <location>
        <begin position="20"/>
        <end position="47"/>
    </location>
</feature>
<keyword evidence="2" id="KW-0813">Transport</keyword>
<keyword evidence="4 6" id="KW-1133">Transmembrane helix</keyword>
<dbReference type="AlphaFoldDB" id="A0A9J6QJA1"/>
<evidence type="ECO:0000256" key="1">
    <source>
        <dbReference type="ARBA" id="ARBA00004651"/>
    </source>
</evidence>
<proteinExistence type="predicted"/>
<keyword evidence="3 6" id="KW-0812">Transmembrane</keyword>
<evidence type="ECO:0000259" key="7">
    <source>
        <dbReference type="PROSITE" id="PS50850"/>
    </source>
</evidence>
<evidence type="ECO:0000256" key="2">
    <source>
        <dbReference type="ARBA" id="ARBA00022448"/>
    </source>
</evidence>
<protein>
    <submittedName>
        <fullName evidence="8">MFS transporter</fullName>
    </submittedName>
</protein>
<dbReference type="Gene3D" id="1.20.1250.20">
    <property type="entry name" value="MFS general substrate transporter like domains"/>
    <property type="match status" value="2"/>
</dbReference>
<organism evidence="8 9">
    <name type="scientific">Hominibacterium faecale</name>
    <dbReference type="NCBI Taxonomy" id="2839743"/>
    <lineage>
        <taxon>Bacteria</taxon>
        <taxon>Bacillati</taxon>
        <taxon>Bacillota</taxon>
        <taxon>Clostridia</taxon>
        <taxon>Peptostreptococcales</taxon>
        <taxon>Anaerovoracaceae</taxon>
        <taxon>Hominibacterium</taxon>
    </lineage>
</organism>
<dbReference type="Pfam" id="PF07690">
    <property type="entry name" value="MFS_1"/>
    <property type="match status" value="1"/>
</dbReference>
<dbReference type="Proteomes" id="UP001065549">
    <property type="component" value="Unassembled WGS sequence"/>
</dbReference>
<evidence type="ECO:0000313" key="9">
    <source>
        <dbReference type="Proteomes" id="UP001065549"/>
    </source>
</evidence>
<gene>
    <name evidence="8" type="ORF">OBO34_02320</name>
</gene>
<feature type="transmembrane region" description="Helical" evidence="6">
    <location>
        <begin position="59"/>
        <end position="80"/>
    </location>
</feature>
<feature type="transmembrane region" description="Helical" evidence="6">
    <location>
        <begin position="178"/>
        <end position="196"/>
    </location>
</feature>
<reference evidence="8" key="1">
    <citation type="submission" date="2022-09" db="EMBL/GenBank/DDBJ databases">
        <title>Culturomic study of gut microbiota in children with autism spectrum disorder.</title>
        <authorList>
            <person name="Efimov B.A."/>
            <person name="Chaplin A.V."/>
            <person name="Sokolova S.R."/>
            <person name="Pikina A.P."/>
            <person name="Korzhanova M."/>
            <person name="Belova V."/>
            <person name="Korostin D."/>
        </authorList>
    </citation>
    <scope>NUCLEOTIDE SEQUENCE</scope>
    <source>
        <strain evidence="8">ASD5510</strain>
    </source>
</reference>
<keyword evidence="9" id="KW-1185">Reference proteome</keyword>
<evidence type="ECO:0000313" key="8">
    <source>
        <dbReference type="EMBL" id="MCU7377185.1"/>
    </source>
</evidence>
<dbReference type="RefSeq" id="WP_253020639.1">
    <property type="nucleotide sequence ID" value="NZ_JAOSHN010000001.1"/>
</dbReference>
<name>A0A9J6QJA1_9FIRM</name>
<keyword evidence="5 6" id="KW-0472">Membrane</keyword>
<dbReference type="SUPFAM" id="SSF103473">
    <property type="entry name" value="MFS general substrate transporter"/>
    <property type="match status" value="1"/>
</dbReference>
<dbReference type="GO" id="GO:0005886">
    <property type="term" value="C:plasma membrane"/>
    <property type="evidence" value="ECO:0007669"/>
    <property type="project" value="UniProtKB-SubCell"/>
</dbReference>
<dbReference type="GO" id="GO:0022857">
    <property type="term" value="F:transmembrane transporter activity"/>
    <property type="evidence" value="ECO:0007669"/>
    <property type="project" value="InterPro"/>
</dbReference>
<evidence type="ECO:0000256" key="5">
    <source>
        <dbReference type="ARBA" id="ARBA00023136"/>
    </source>
</evidence>
<feature type="transmembrane region" description="Helical" evidence="6">
    <location>
        <begin position="332"/>
        <end position="354"/>
    </location>
</feature>
<feature type="transmembrane region" description="Helical" evidence="6">
    <location>
        <begin position="279"/>
        <end position="297"/>
    </location>
</feature>
<feature type="transmembrane region" description="Helical" evidence="6">
    <location>
        <begin position="366"/>
        <end position="389"/>
    </location>
</feature>
<feature type="transmembrane region" description="Helical" evidence="6">
    <location>
        <begin position="112"/>
        <end position="135"/>
    </location>
</feature>
<feature type="transmembrane region" description="Helical" evidence="6">
    <location>
        <begin position="309"/>
        <end position="326"/>
    </location>
</feature>
<dbReference type="PANTHER" id="PTHR11360:SF290">
    <property type="entry name" value="MONOCARBOXYLATE MFS PERMEASE"/>
    <property type="match status" value="1"/>
</dbReference>
<dbReference type="InterPro" id="IPR020846">
    <property type="entry name" value="MFS_dom"/>
</dbReference>
<dbReference type="EMBL" id="JAOSHN010000001">
    <property type="protein sequence ID" value="MCU7377185.1"/>
    <property type="molecule type" value="Genomic_DNA"/>
</dbReference>
<feature type="transmembrane region" description="Helical" evidence="6">
    <location>
        <begin position="87"/>
        <end position="106"/>
    </location>
</feature>
<dbReference type="PANTHER" id="PTHR11360">
    <property type="entry name" value="MONOCARBOXYLATE TRANSPORTER"/>
    <property type="match status" value="1"/>
</dbReference>
<evidence type="ECO:0000256" key="6">
    <source>
        <dbReference type="SAM" id="Phobius"/>
    </source>
</evidence>
<sequence length="427" mass="45954">MKEINEKFYTKSNFGAKGWLLIIFVGLMLMFCSALTNDGLNIVIPVIAGENGWDYAQLLAYSTPAGFISVIGVLVLSVLTDKFGAKLITIISLLIAAASYIWYGHAQSPTQYFIALTLMSTFATGAAWVSGGAYLAMYFPRKKGLALGWATMGNNLCTLAMVPLLSMMTAAFGGMGNTTLILGVVIAALIGFCFVLPNKPEDAGMTPDNLPMSADEIQQYRKEANAYVSPWTYKKLLLNKEMWLISLVLGITMMITVGIVSQMVTRLTSSEIGWEQPKAVAALSVAAGVGIVGSYLWGVLDQKITTKKATAIYMVWYGIAAFLNVVPGSIPLYISIFMIGFALGGNANWPVSLCSSVFGHMNFAKVYSLVCPIYTFIRCCAFAVLAFFISTTGSLSGAYILFGVMAIIGAGLTILINDKKYADGKIN</sequence>
<accession>A0A9J6QJA1</accession>
<comment type="caution">
    <text evidence="8">The sequence shown here is derived from an EMBL/GenBank/DDBJ whole genome shotgun (WGS) entry which is preliminary data.</text>
</comment>
<feature type="transmembrane region" description="Helical" evidence="6">
    <location>
        <begin position="243"/>
        <end position="264"/>
    </location>
</feature>
<evidence type="ECO:0000256" key="3">
    <source>
        <dbReference type="ARBA" id="ARBA00022692"/>
    </source>
</evidence>
<dbReference type="PROSITE" id="PS50850">
    <property type="entry name" value="MFS"/>
    <property type="match status" value="1"/>
</dbReference>
<feature type="domain" description="Major facilitator superfamily (MFS) profile" evidence="7">
    <location>
        <begin position="19"/>
        <end position="421"/>
    </location>
</feature>
<evidence type="ECO:0000256" key="4">
    <source>
        <dbReference type="ARBA" id="ARBA00022989"/>
    </source>
</evidence>